<evidence type="ECO:0000313" key="3">
    <source>
        <dbReference type="Proteomes" id="UP000613160"/>
    </source>
</evidence>
<dbReference type="EMBL" id="BMJJ01000021">
    <property type="protein sequence ID" value="GGD42624.1"/>
    <property type="molecule type" value="Genomic_DNA"/>
</dbReference>
<organism evidence="2 3">
    <name type="scientific">Aureimonas glaciei</name>
    <dbReference type="NCBI Taxonomy" id="1776957"/>
    <lineage>
        <taxon>Bacteria</taxon>
        <taxon>Pseudomonadati</taxon>
        <taxon>Pseudomonadota</taxon>
        <taxon>Alphaproteobacteria</taxon>
        <taxon>Hyphomicrobiales</taxon>
        <taxon>Aurantimonadaceae</taxon>
        <taxon>Aureimonas</taxon>
    </lineage>
</organism>
<evidence type="ECO:0000256" key="1">
    <source>
        <dbReference type="SAM" id="SignalP"/>
    </source>
</evidence>
<dbReference type="Proteomes" id="UP000613160">
    <property type="component" value="Unassembled WGS sequence"/>
</dbReference>
<keyword evidence="3" id="KW-1185">Reference proteome</keyword>
<feature type="chain" id="PRO_5036988695" description="DUF1236 domain-containing protein" evidence="1">
    <location>
        <begin position="22"/>
        <end position="109"/>
    </location>
</feature>
<keyword evidence="1" id="KW-0732">Signal</keyword>
<dbReference type="Pfam" id="PF06823">
    <property type="entry name" value="DUF1236"/>
    <property type="match status" value="1"/>
</dbReference>
<feature type="signal peptide" evidence="1">
    <location>
        <begin position="1"/>
        <end position="21"/>
    </location>
</feature>
<name>A0A916YFH9_9HYPH</name>
<gene>
    <name evidence="2" type="ORF">GCM10011335_51660</name>
</gene>
<proteinExistence type="predicted"/>
<reference evidence="2" key="2">
    <citation type="submission" date="2020-09" db="EMBL/GenBank/DDBJ databases">
        <authorList>
            <person name="Sun Q."/>
            <person name="Zhou Y."/>
        </authorList>
    </citation>
    <scope>NUCLEOTIDE SEQUENCE</scope>
    <source>
        <strain evidence="2">CGMCC 1.15493</strain>
    </source>
</reference>
<dbReference type="AlphaFoldDB" id="A0A916YFH9"/>
<evidence type="ECO:0000313" key="2">
    <source>
        <dbReference type="EMBL" id="GGD42624.1"/>
    </source>
</evidence>
<comment type="caution">
    <text evidence="2">The sequence shown here is derived from an EMBL/GenBank/DDBJ whole genome shotgun (WGS) entry which is preliminary data.</text>
</comment>
<reference evidence="2" key="1">
    <citation type="journal article" date="2014" name="Int. J. Syst. Evol. Microbiol.">
        <title>Complete genome sequence of Corynebacterium casei LMG S-19264T (=DSM 44701T), isolated from a smear-ripened cheese.</title>
        <authorList>
            <consortium name="US DOE Joint Genome Institute (JGI-PGF)"/>
            <person name="Walter F."/>
            <person name="Albersmeier A."/>
            <person name="Kalinowski J."/>
            <person name="Ruckert C."/>
        </authorList>
    </citation>
    <scope>NUCLEOTIDE SEQUENCE</scope>
    <source>
        <strain evidence="2">CGMCC 1.15493</strain>
    </source>
</reference>
<accession>A0A916YFH9</accession>
<dbReference type="InterPro" id="IPR009642">
    <property type="entry name" value="DUF1236"/>
</dbReference>
<dbReference type="RefSeq" id="WP_188855326.1">
    <property type="nucleotide sequence ID" value="NZ_BMJJ01000021.1"/>
</dbReference>
<protein>
    <recommendedName>
        <fullName evidence="4">DUF1236 domain-containing protein</fullName>
    </recommendedName>
</protein>
<sequence>MRTLIAVLGVAGLAITAPASAQTTTTTTVVTERPAAGTVVVVPDEVRTYVTQQRNNSVVLEGPVVVGQPLPDTIEYQVIPDNDGYAYAIVNDQRVLIDPKTRSIIEVYD</sequence>
<evidence type="ECO:0008006" key="4">
    <source>
        <dbReference type="Google" id="ProtNLM"/>
    </source>
</evidence>